<gene>
    <name evidence="1" type="ORF">SAMEA4029010_CIC11G00000001941</name>
</gene>
<dbReference type="Pfam" id="PF03928">
    <property type="entry name" value="HbpS-like"/>
    <property type="match status" value="1"/>
</dbReference>
<dbReference type="AlphaFoldDB" id="A0A1L0D6F3"/>
<dbReference type="PANTHER" id="PTHR28255:SF1">
    <property type="entry name" value="UPF0303 PROTEIN YBR137W"/>
    <property type="match status" value="1"/>
</dbReference>
<name>A0A1L0D6F3_9ASCO</name>
<accession>A0A1L0D6F3</accession>
<dbReference type="PANTHER" id="PTHR28255">
    <property type="match status" value="1"/>
</dbReference>
<dbReference type="Gene3D" id="3.30.450.150">
    <property type="entry name" value="Haem-degrading domain"/>
    <property type="match status" value="1"/>
</dbReference>
<dbReference type="GO" id="GO:0072380">
    <property type="term" value="C:TRC complex"/>
    <property type="evidence" value="ECO:0007669"/>
    <property type="project" value="TreeGrafter"/>
</dbReference>
<evidence type="ECO:0000313" key="2">
    <source>
        <dbReference type="Proteomes" id="UP000182334"/>
    </source>
</evidence>
<dbReference type="STRING" id="45354.A0A1L0D6F3"/>
<dbReference type="OrthoDB" id="2209940at2759"/>
<dbReference type="SUPFAM" id="SSF143744">
    <property type="entry name" value="GlcG-like"/>
    <property type="match status" value="1"/>
</dbReference>
<reference evidence="1 2" key="1">
    <citation type="submission" date="2016-10" db="EMBL/GenBank/DDBJ databases">
        <authorList>
            <person name="de Groot N.N."/>
        </authorList>
    </citation>
    <scope>NUCLEOTIDE SEQUENCE [LARGE SCALE GENOMIC DNA]</scope>
    <source>
        <strain evidence="1 2">CBS 141442</strain>
    </source>
</reference>
<dbReference type="PIRSF" id="PIRSF008757">
    <property type="entry name" value="UCP008757"/>
    <property type="match status" value="1"/>
</dbReference>
<dbReference type="Proteomes" id="UP000182334">
    <property type="component" value="Chromosome III"/>
</dbReference>
<organism evidence="1 2">
    <name type="scientific">Sungouiella intermedia</name>
    <dbReference type="NCBI Taxonomy" id="45354"/>
    <lineage>
        <taxon>Eukaryota</taxon>
        <taxon>Fungi</taxon>
        <taxon>Dikarya</taxon>
        <taxon>Ascomycota</taxon>
        <taxon>Saccharomycotina</taxon>
        <taxon>Pichiomycetes</taxon>
        <taxon>Metschnikowiaceae</taxon>
        <taxon>Sungouiella</taxon>
    </lineage>
</organism>
<dbReference type="InterPro" id="IPR005624">
    <property type="entry name" value="PduO/GlcC-like"/>
</dbReference>
<dbReference type="InterPro" id="IPR038084">
    <property type="entry name" value="PduO/GlcC-like_sf"/>
</dbReference>
<dbReference type="GO" id="GO:0006620">
    <property type="term" value="P:post-translational protein targeting to endoplasmic reticulum membrane"/>
    <property type="evidence" value="ECO:0007669"/>
    <property type="project" value="TreeGrafter"/>
</dbReference>
<evidence type="ECO:0000313" key="1">
    <source>
        <dbReference type="EMBL" id="SGZ51600.1"/>
    </source>
</evidence>
<sequence length="170" mass="18939">MSIKPYELSLEELDELEGTEITLPYFNTSVAWEIGLLARQLAQEFNKPIVIDITLSSGQVVFHSPSKPGSGLDNDFWINRKKKTVLRFAKSSFFMGRKLAFKEKSAGVPLTLESTFFVDSSEYATHGGSVPIKADNFDGIYGAFTVSGLAQEEDHLFALKVLREIKAKLK</sequence>
<dbReference type="EMBL" id="LT635758">
    <property type="protein sequence ID" value="SGZ51600.1"/>
    <property type="molecule type" value="Genomic_DNA"/>
</dbReference>
<protein>
    <submittedName>
        <fullName evidence="1">CIC11C00000001941</fullName>
    </submittedName>
</protein>
<proteinExistence type="predicted"/>
<keyword evidence="2" id="KW-1185">Reference proteome</keyword>
<dbReference type="InterPro" id="IPR010371">
    <property type="entry name" value="YBR137W-like"/>
</dbReference>